<dbReference type="Gene3D" id="3.30.1120.90">
    <property type="entry name" value="Nucleosome assembly protein"/>
    <property type="match status" value="1"/>
</dbReference>
<dbReference type="VEuPathDB" id="AmoebaDB:EHI5A_092400"/>
<dbReference type="Pfam" id="PF00956">
    <property type="entry name" value="NAP"/>
    <property type="match status" value="1"/>
</dbReference>
<dbReference type="SUPFAM" id="SSF143113">
    <property type="entry name" value="NAP-like"/>
    <property type="match status" value="1"/>
</dbReference>
<dbReference type="VEuPathDB" id="AmoebaDB:EHI_084970"/>
<dbReference type="OMA" id="EDRKMQF"/>
<dbReference type="InterPro" id="IPR037231">
    <property type="entry name" value="NAP-like_sf"/>
</dbReference>
<dbReference type="AlphaFoldDB" id="A0A5K1UYK3"/>
<dbReference type="EMBL" id="BDEQ01000001">
    <property type="protein sequence ID" value="GAT95105.1"/>
    <property type="molecule type" value="Genomic_DNA"/>
</dbReference>
<comment type="caution">
    <text evidence="4">The sequence shown here is derived from an EMBL/GenBank/DDBJ whole genome shotgun (WGS) entry which is preliminary data.</text>
</comment>
<gene>
    <name evidence="4" type="ORF">CL6EHI_084970</name>
</gene>
<name>A0A5K1UYK3_ENTHI</name>
<dbReference type="VEuPathDB" id="AmoebaDB:EHI7A_090440"/>
<accession>A0A5K1UYK3</accession>
<dbReference type="PANTHER" id="PTHR11875">
    <property type="entry name" value="TESTIS-SPECIFIC Y-ENCODED PROTEIN"/>
    <property type="match status" value="1"/>
</dbReference>
<evidence type="ECO:0000256" key="2">
    <source>
        <dbReference type="RuleBase" id="RU003876"/>
    </source>
</evidence>
<dbReference type="VEuPathDB" id="AmoebaDB:KM1_160070"/>
<evidence type="ECO:0000256" key="3">
    <source>
        <dbReference type="SAM" id="MobiDB-lite"/>
    </source>
</evidence>
<proteinExistence type="inferred from homology"/>
<evidence type="ECO:0000313" key="4">
    <source>
        <dbReference type="EMBL" id="GAT95105.1"/>
    </source>
</evidence>
<comment type="similarity">
    <text evidence="1 2">Belongs to the nucleosome assembly protein (NAP) family.</text>
</comment>
<dbReference type="GO" id="GO:0005634">
    <property type="term" value="C:nucleus"/>
    <property type="evidence" value="ECO:0007669"/>
    <property type="project" value="InterPro"/>
</dbReference>
<evidence type="ECO:0000256" key="1">
    <source>
        <dbReference type="ARBA" id="ARBA00009947"/>
    </source>
</evidence>
<feature type="compositionally biased region" description="Acidic residues" evidence="3">
    <location>
        <begin position="289"/>
        <end position="300"/>
    </location>
</feature>
<dbReference type="GO" id="GO:0006334">
    <property type="term" value="P:nucleosome assembly"/>
    <property type="evidence" value="ECO:0007669"/>
    <property type="project" value="InterPro"/>
</dbReference>
<evidence type="ECO:0000313" key="5">
    <source>
        <dbReference type="Proteomes" id="UP000078387"/>
    </source>
</evidence>
<dbReference type="Proteomes" id="UP000078387">
    <property type="component" value="Unassembled WGS sequence"/>
</dbReference>
<reference evidence="4 5" key="1">
    <citation type="submission" date="2016-05" db="EMBL/GenBank/DDBJ databases">
        <title>First whole genome sequencing of Entamoeba histolytica HM1:IMSS-clone-6.</title>
        <authorList>
            <person name="Mukherjee Avik.K."/>
            <person name="Izumyama S."/>
            <person name="Nakada-Tsukui K."/>
            <person name="Nozaki T."/>
        </authorList>
    </citation>
    <scope>NUCLEOTIDE SEQUENCE [LARGE SCALE GENOMIC DNA]</scope>
    <source>
        <strain evidence="4 5">HM1:IMSS clone 6</strain>
    </source>
</reference>
<protein>
    <submittedName>
        <fullName evidence="4">Nucleosome assembly protein putative</fullName>
    </submittedName>
</protein>
<dbReference type="VEuPathDB" id="AmoebaDB:EHI8A_118910"/>
<dbReference type="InterPro" id="IPR002164">
    <property type="entry name" value="NAP_family"/>
</dbReference>
<feature type="region of interest" description="Disordered" evidence="3">
    <location>
        <begin position="289"/>
        <end position="313"/>
    </location>
</feature>
<organism evidence="4 5">
    <name type="scientific">Entamoeba histolytica</name>
    <dbReference type="NCBI Taxonomy" id="5759"/>
    <lineage>
        <taxon>Eukaryota</taxon>
        <taxon>Amoebozoa</taxon>
        <taxon>Evosea</taxon>
        <taxon>Archamoebae</taxon>
        <taxon>Mastigamoebida</taxon>
        <taxon>Entamoebidae</taxon>
        <taxon>Entamoeba</taxon>
    </lineage>
</organism>
<sequence>MEIIGQEPSKELINVETFDDYLMMTSSQVHKNIYALQTIQTEFRKQRLHGFEKIYNIERKLRANSEPLRKRTVELIKKIPCFWGRIMNVADLNYNNLGDANAIRYLTEVIVEDMPLTICFLGDNKTPALSVLHRVRFIFQPNQLMKTTEAVKIISYKVCGWNNPEMEMLEPEVETETPIVWMPGKDPRVSRPFKKRNRIEGIASQQQKVIPSFFHLFDDLKHEEEDGEYSQVIENQKEEDRRMQFKILMGFVNEFVDQAISYFDESIPNRVHSEDYFDELDGIEEDTDEEFLERMEEEEIPDHLQNPPDCNAQ</sequence>